<sequence>MSLHKAAPALLRRRLLQDVAELQSKPYPGIKLHIEDENALQTACLILSPEGEAPLHLTISFGDKYPLVAPKITMQGFIKHPNVFGDYICASILNTKEGYTPAYTLKGICIQLLSFFSSDKIEQEYGGILDRRMDLQDSWMLDAFDMSARTGEEFSCKTCGFHKSDVSSNSSEDRRSSRPLLGSGQDGQSAANESLNRSQVLGGEQGLDGQAFAPNGQGRLRLTDLPNELLILVTEHLDDGNLFIAARAWNGFGRLISTHNLLAIREMRCFTLKEGFRDTNLGVGVHVQSRSISSEFDFISDEAFTKLRIRCSVQGLDFEHWLPLPFSEAHWKRVRGSAVTALQEIGELASVQGPAVNTLFAFVKDVVVKLSQAASGVGQNVAVGRYRLYDSVQKSKLTHASEKAVESHFQLYHLLVTIATDRPKIVAVANAQIARFVAGESDKQACPNLGHLLVALLISDTASSVQLTKAIIKEAVTRNVVWMLDGRGAGMAELSYLEPSDVSDYRLQKTYEASKISYNLLMFANLMLRTVSCSATPKPHALPGSASGSSPAGTKIKIGAAPSPLKERRDELFSRHGAPPEGAAAQLAASIRSIQKVETFPAFLQAMEVPMPSKAEFTRFLRRTVCDSVEKGYSKWTLKREEALAIRLAREPTVEVPEGMQPASRAGGYYTFFPGKAGKR</sequence>
<organism evidence="4 5">
    <name type="scientific">Friedmanniomyces simplex</name>
    <dbReference type="NCBI Taxonomy" id="329884"/>
    <lineage>
        <taxon>Eukaryota</taxon>
        <taxon>Fungi</taxon>
        <taxon>Dikarya</taxon>
        <taxon>Ascomycota</taxon>
        <taxon>Pezizomycotina</taxon>
        <taxon>Dothideomycetes</taxon>
        <taxon>Dothideomycetidae</taxon>
        <taxon>Mycosphaerellales</taxon>
        <taxon>Teratosphaeriaceae</taxon>
        <taxon>Friedmanniomyces</taxon>
    </lineage>
</organism>
<accession>A0A4U0WL79</accession>
<dbReference type="InterPro" id="IPR050113">
    <property type="entry name" value="Ub_conjugating_enzyme"/>
</dbReference>
<keyword evidence="1" id="KW-0833">Ubl conjugation pathway</keyword>
<dbReference type="EMBL" id="NAJQ01000989">
    <property type="protein sequence ID" value="TKA63076.1"/>
    <property type="molecule type" value="Genomic_DNA"/>
</dbReference>
<feature type="domain" description="UBC core" evidence="3">
    <location>
        <begin position="10"/>
        <end position="157"/>
    </location>
</feature>
<dbReference type="InterPro" id="IPR016135">
    <property type="entry name" value="UBQ-conjugating_enzyme/RWD"/>
</dbReference>
<dbReference type="Proteomes" id="UP000309340">
    <property type="component" value="Unassembled WGS sequence"/>
</dbReference>
<dbReference type="AlphaFoldDB" id="A0A4U0WL79"/>
<dbReference type="OrthoDB" id="109543at2759"/>
<comment type="caution">
    <text evidence="4">The sequence shown here is derived from an EMBL/GenBank/DDBJ whole genome shotgun (WGS) entry which is preliminary data.</text>
</comment>
<feature type="compositionally biased region" description="Low complexity" evidence="2">
    <location>
        <begin position="539"/>
        <end position="553"/>
    </location>
</feature>
<reference evidence="4 5" key="1">
    <citation type="submission" date="2017-03" db="EMBL/GenBank/DDBJ databases">
        <title>Genomes of endolithic fungi from Antarctica.</title>
        <authorList>
            <person name="Coleine C."/>
            <person name="Masonjones S."/>
            <person name="Stajich J.E."/>
        </authorList>
    </citation>
    <scope>NUCLEOTIDE SEQUENCE [LARGE SCALE GENOMIC DNA]</scope>
    <source>
        <strain evidence="4 5">CCFEE 5184</strain>
    </source>
</reference>
<proteinExistence type="predicted"/>
<evidence type="ECO:0000256" key="2">
    <source>
        <dbReference type="SAM" id="MobiDB-lite"/>
    </source>
</evidence>
<keyword evidence="5" id="KW-1185">Reference proteome</keyword>
<name>A0A4U0WL79_9PEZI</name>
<evidence type="ECO:0000313" key="4">
    <source>
        <dbReference type="EMBL" id="TKA63076.1"/>
    </source>
</evidence>
<feature type="region of interest" description="Disordered" evidence="2">
    <location>
        <begin position="539"/>
        <end position="561"/>
    </location>
</feature>
<feature type="region of interest" description="Disordered" evidence="2">
    <location>
        <begin position="163"/>
        <end position="194"/>
    </location>
</feature>
<dbReference type="Gene3D" id="3.10.110.10">
    <property type="entry name" value="Ubiquitin Conjugating Enzyme"/>
    <property type="match status" value="1"/>
</dbReference>
<evidence type="ECO:0000259" key="3">
    <source>
        <dbReference type="PROSITE" id="PS50127"/>
    </source>
</evidence>
<protein>
    <recommendedName>
        <fullName evidence="3">UBC core domain-containing protein</fullName>
    </recommendedName>
</protein>
<dbReference type="PANTHER" id="PTHR24067">
    <property type="entry name" value="UBIQUITIN-CONJUGATING ENZYME E2"/>
    <property type="match status" value="1"/>
</dbReference>
<evidence type="ECO:0000256" key="1">
    <source>
        <dbReference type="ARBA" id="ARBA00022786"/>
    </source>
</evidence>
<dbReference type="SUPFAM" id="SSF54495">
    <property type="entry name" value="UBC-like"/>
    <property type="match status" value="1"/>
</dbReference>
<dbReference type="InterPro" id="IPR000608">
    <property type="entry name" value="UBC"/>
</dbReference>
<gene>
    <name evidence="4" type="ORF">B0A55_12608</name>
</gene>
<evidence type="ECO:0000313" key="5">
    <source>
        <dbReference type="Proteomes" id="UP000309340"/>
    </source>
</evidence>
<dbReference type="PROSITE" id="PS50127">
    <property type="entry name" value="UBC_2"/>
    <property type="match status" value="1"/>
</dbReference>
<dbReference type="SMART" id="SM00212">
    <property type="entry name" value="UBCc"/>
    <property type="match status" value="1"/>
</dbReference>
<dbReference type="Pfam" id="PF00179">
    <property type="entry name" value="UQ_con"/>
    <property type="match status" value="1"/>
</dbReference>
<dbReference type="STRING" id="329884.A0A4U0WL79"/>